<comment type="similarity">
    <text evidence="2">Belongs to the fatty acid desaturase type 1 family. AlkB subfamily.</text>
</comment>
<evidence type="ECO:0000256" key="4">
    <source>
        <dbReference type="ARBA" id="ARBA00022519"/>
    </source>
</evidence>
<dbReference type="Proteomes" id="UP000450917">
    <property type="component" value="Unassembled WGS sequence"/>
</dbReference>
<dbReference type="GO" id="GO:0004497">
    <property type="term" value="F:monooxygenase activity"/>
    <property type="evidence" value="ECO:0007669"/>
    <property type="project" value="UniProtKB-KW"/>
</dbReference>
<evidence type="ECO:0000259" key="13">
    <source>
        <dbReference type="Pfam" id="PF00487"/>
    </source>
</evidence>
<dbReference type="InterPro" id="IPR033885">
    <property type="entry name" value="AlkB/XylM"/>
</dbReference>
<evidence type="ECO:0000256" key="9">
    <source>
        <dbReference type="ARBA" id="ARBA00023004"/>
    </source>
</evidence>
<evidence type="ECO:0000256" key="10">
    <source>
        <dbReference type="ARBA" id="ARBA00023033"/>
    </source>
</evidence>
<evidence type="ECO:0000256" key="5">
    <source>
        <dbReference type="ARBA" id="ARBA00022692"/>
    </source>
</evidence>
<feature type="transmembrane region" description="Helical" evidence="12">
    <location>
        <begin position="96"/>
        <end position="115"/>
    </location>
</feature>
<dbReference type="PANTHER" id="PTHR38674">
    <property type="entry name" value="ALKANE 1-MONOOXYGENASE 1"/>
    <property type="match status" value="1"/>
</dbReference>
<comment type="subcellular location">
    <subcellularLocation>
        <location evidence="1">Cell inner membrane</location>
        <topology evidence="1">Multi-pass membrane protein</topology>
    </subcellularLocation>
</comment>
<protein>
    <submittedName>
        <fullName evidence="14">Xylene monooxygenase</fullName>
    </submittedName>
</protein>
<feature type="transmembrane region" description="Helical" evidence="12">
    <location>
        <begin position="209"/>
        <end position="242"/>
    </location>
</feature>
<dbReference type="AlphaFoldDB" id="A0A7X2Z7R4"/>
<keyword evidence="4" id="KW-0997">Cell inner membrane</keyword>
<keyword evidence="3" id="KW-1003">Cell membrane</keyword>
<dbReference type="GO" id="GO:0006629">
    <property type="term" value="P:lipid metabolic process"/>
    <property type="evidence" value="ECO:0007669"/>
    <property type="project" value="InterPro"/>
</dbReference>
<accession>A0A7X2Z7R4</accession>
<feature type="transmembrane region" description="Helical" evidence="12">
    <location>
        <begin position="310"/>
        <end position="327"/>
    </location>
</feature>
<reference evidence="14 15" key="1">
    <citation type="submission" date="2019-11" db="EMBL/GenBank/DDBJ databases">
        <title>Draft genome sequences of five Paenibacillus species of dairy origin.</title>
        <authorList>
            <person name="Olajide A.M."/>
            <person name="Chen S."/>
            <person name="Lapointe G."/>
        </authorList>
    </citation>
    <scope>NUCLEOTIDE SEQUENCE [LARGE SCALE GENOMIC DNA]</scope>
    <source>
        <strain evidence="14 15">2CS3</strain>
    </source>
</reference>
<keyword evidence="6" id="KW-0479">Metal-binding</keyword>
<dbReference type="InterPro" id="IPR005804">
    <property type="entry name" value="FA_desaturase_dom"/>
</dbReference>
<keyword evidence="9" id="KW-0408">Iron</keyword>
<sequence length="373" mass="42992">MLDHVRYYIANFYVMLGIAGLLLGGQWVWLGSLGVLVAVLIGDMILGEDTNIRNLKYPWIADLALYLHVPLTIVLYGVFAWRLQIGFGSLPNLSELVLYGGSILSVALLSAFPNLPILHELMHRRHWFPRALNSIGGTFFGDPNSDIAHIHVHHVHVGTPKDSDTPYRGETVYHFVFRATWGRYKEGFKIERERLRRKGHSIWHWSSRILWAVLMLATVIGYFYWMAGLTGLVVVIITLFIAKLTIEAFNYTQHYGLIRIEGKPFESRHTWEHDTFFVRAGAVEITTHSDHHKDPYMPFYELKPSDAPKMPSIVLCFLASLIPSFWFKKIVIPRIKYWDQHLASPEERIMASKANRRAGWPDFAQENMEKYSV</sequence>
<keyword evidence="10 14" id="KW-0503">Monooxygenase</keyword>
<dbReference type="PANTHER" id="PTHR38674:SF1">
    <property type="entry name" value="ALKANE 1-MONOOXYGENASE 1"/>
    <property type="match status" value="1"/>
</dbReference>
<dbReference type="GO" id="GO:0046872">
    <property type="term" value="F:metal ion binding"/>
    <property type="evidence" value="ECO:0007669"/>
    <property type="project" value="UniProtKB-KW"/>
</dbReference>
<evidence type="ECO:0000256" key="6">
    <source>
        <dbReference type="ARBA" id="ARBA00022723"/>
    </source>
</evidence>
<evidence type="ECO:0000313" key="15">
    <source>
        <dbReference type="Proteomes" id="UP000450917"/>
    </source>
</evidence>
<dbReference type="Pfam" id="PF00487">
    <property type="entry name" value="FA_desaturase"/>
    <property type="match status" value="1"/>
</dbReference>
<evidence type="ECO:0000256" key="12">
    <source>
        <dbReference type="SAM" id="Phobius"/>
    </source>
</evidence>
<keyword evidence="5 12" id="KW-0812">Transmembrane</keyword>
<feature type="domain" description="Fatty acid desaturase" evidence="13">
    <location>
        <begin position="104"/>
        <end position="303"/>
    </location>
</feature>
<comment type="caution">
    <text evidence="14">The sequence shown here is derived from an EMBL/GenBank/DDBJ whole genome shotgun (WGS) entry which is preliminary data.</text>
</comment>
<name>A0A7X2Z7R4_9BACL</name>
<gene>
    <name evidence="14" type="ORF">GNP93_04325</name>
</gene>
<evidence type="ECO:0000256" key="7">
    <source>
        <dbReference type="ARBA" id="ARBA00022989"/>
    </source>
</evidence>
<proteinExistence type="inferred from homology"/>
<evidence type="ECO:0000313" key="14">
    <source>
        <dbReference type="EMBL" id="MUG69899.1"/>
    </source>
</evidence>
<keyword evidence="15" id="KW-1185">Reference proteome</keyword>
<feature type="transmembrane region" description="Helical" evidence="12">
    <location>
        <begin position="12"/>
        <end position="42"/>
    </location>
</feature>
<feature type="transmembrane region" description="Helical" evidence="12">
    <location>
        <begin position="63"/>
        <end position="84"/>
    </location>
</feature>
<evidence type="ECO:0000256" key="8">
    <source>
        <dbReference type="ARBA" id="ARBA00023002"/>
    </source>
</evidence>
<dbReference type="CDD" id="cd03512">
    <property type="entry name" value="Alkane-hydroxylase"/>
    <property type="match status" value="1"/>
</dbReference>
<evidence type="ECO:0000256" key="3">
    <source>
        <dbReference type="ARBA" id="ARBA00022475"/>
    </source>
</evidence>
<evidence type="ECO:0000256" key="11">
    <source>
        <dbReference type="ARBA" id="ARBA00023136"/>
    </source>
</evidence>
<dbReference type="GO" id="GO:0005886">
    <property type="term" value="C:plasma membrane"/>
    <property type="evidence" value="ECO:0007669"/>
    <property type="project" value="UniProtKB-SubCell"/>
</dbReference>
<evidence type="ECO:0000256" key="2">
    <source>
        <dbReference type="ARBA" id="ARBA00010823"/>
    </source>
</evidence>
<evidence type="ECO:0000256" key="1">
    <source>
        <dbReference type="ARBA" id="ARBA00004429"/>
    </source>
</evidence>
<keyword evidence="8" id="KW-0560">Oxidoreductase</keyword>
<keyword evidence="7 12" id="KW-1133">Transmembrane helix</keyword>
<dbReference type="RefSeq" id="WP_155614090.1">
    <property type="nucleotide sequence ID" value="NZ_WNZX01000002.1"/>
</dbReference>
<keyword evidence="11 12" id="KW-0472">Membrane</keyword>
<organism evidence="14 15">
    <name type="scientific">Paenibacillus validus</name>
    <dbReference type="NCBI Taxonomy" id="44253"/>
    <lineage>
        <taxon>Bacteria</taxon>
        <taxon>Bacillati</taxon>
        <taxon>Bacillota</taxon>
        <taxon>Bacilli</taxon>
        <taxon>Bacillales</taxon>
        <taxon>Paenibacillaceae</taxon>
        <taxon>Paenibacillus</taxon>
    </lineage>
</organism>
<dbReference type="EMBL" id="WNZX01000002">
    <property type="protein sequence ID" value="MUG69899.1"/>
    <property type="molecule type" value="Genomic_DNA"/>
</dbReference>